<dbReference type="CDD" id="cd03386">
    <property type="entry name" value="PAP2_Aur1_like"/>
    <property type="match status" value="1"/>
</dbReference>
<reference evidence="7 8" key="1">
    <citation type="submission" date="2018-06" db="EMBL/GenBank/DDBJ databases">
        <title>Genome Sequence of the Brown Rot Fungal Pathogen Monilinia fructigena.</title>
        <authorList>
            <person name="Landi L."/>
            <person name="De Miccolis Angelini R.M."/>
            <person name="Pollastro S."/>
            <person name="Abate D."/>
            <person name="Faretra F."/>
            <person name="Romanazzi G."/>
        </authorList>
    </citation>
    <scope>NUCLEOTIDE SEQUENCE [LARGE SCALE GENOMIC DNA]</scope>
    <source>
        <strain evidence="7 8">Mfrg269</strain>
    </source>
</reference>
<evidence type="ECO:0000256" key="3">
    <source>
        <dbReference type="ARBA" id="ARBA00022989"/>
    </source>
</evidence>
<evidence type="ECO:0000259" key="6">
    <source>
        <dbReference type="Pfam" id="PF14378"/>
    </source>
</evidence>
<keyword evidence="8" id="KW-1185">Reference proteome</keyword>
<evidence type="ECO:0000313" key="7">
    <source>
        <dbReference type="EMBL" id="RAL64733.1"/>
    </source>
</evidence>
<name>A0A395IZ81_9HELO</name>
<keyword evidence="4 5" id="KW-0472">Membrane</keyword>
<dbReference type="OrthoDB" id="5784at2759"/>
<evidence type="ECO:0000256" key="4">
    <source>
        <dbReference type="ARBA" id="ARBA00023136"/>
    </source>
</evidence>
<dbReference type="PANTHER" id="PTHR31310">
    <property type="match status" value="1"/>
</dbReference>
<evidence type="ECO:0000256" key="2">
    <source>
        <dbReference type="ARBA" id="ARBA00022692"/>
    </source>
</evidence>
<sequence length="304" mass="33763">MPVTRQFFLPVLPIFTWLVFFFNARFIPAEYRPHIWVKVLPALENIFYGANISNILSAHQYVVLDVLAWLPYGILHFGGPFVWAALMFLFGPPGTVPVFARTFGYLNIIGVAIQLIFPCSPPWYENLYGLAPANYSMEGSPAGLARIDMLFGFDMYTTNFTASPLVPGGTLHEPLLPKITNRSLLHTPCGCGGQPCTCLTITLLISLPVVSSPLLPFTSPRPTSCQECNRARCFRWDYDYVREGDAPTGIYEYGLAVLEHDFRHDSSDEWTMGSSSSFSSGSRSPTDENGSAWERGYLGIASFG</sequence>
<organism evidence="7 8">
    <name type="scientific">Monilinia fructigena</name>
    <dbReference type="NCBI Taxonomy" id="38457"/>
    <lineage>
        <taxon>Eukaryota</taxon>
        <taxon>Fungi</taxon>
        <taxon>Dikarya</taxon>
        <taxon>Ascomycota</taxon>
        <taxon>Pezizomycotina</taxon>
        <taxon>Leotiomycetes</taxon>
        <taxon>Helotiales</taxon>
        <taxon>Sclerotiniaceae</taxon>
        <taxon>Monilinia</taxon>
    </lineage>
</organism>
<dbReference type="AlphaFoldDB" id="A0A395IZ81"/>
<feature type="transmembrane region" description="Helical" evidence="5">
    <location>
        <begin position="98"/>
        <end position="117"/>
    </location>
</feature>
<accession>A0A395IZ81</accession>
<dbReference type="InterPro" id="IPR026841">
    <property type="entry name" value="Aur1/Ipt1"/>
</dbReference>
<dbReference type="PANTHER" id="PTHR31310:SF11">
    <property type="entry name" value="INOSITOL PHOSPHORYLCERAMIDE SYNTHASE CATALYTIC SUBUNIT AUR1"/>
    <property type="match status" value="1"/>
</dbReference>
<feature type="transmembrane region" description="Helical" evidence="5">
    <location>
        <begin position="7"/>
        <end position="27"/>
    </location>
</feature>
<dbReference type="GO" id="GO:0016020">
    <property type="term" value="C:membrane"/>
    <property type="evidence" value="ECO:0007669"/>
    <property type="project" value="UniProtKB-SubCell"/>
</dbReference>
<dbReference type="Pfam" id="PF14378">
    <property type="entry name" value="PAP2_3"/>
    <property type="match status" value="1"/>
</dbReference>
<protein>
    <recommendedName>
        <fullName evidence="6">Inositolphosphotransferase Aur1/Ipt1 domain-containing protein</fullName>
    </recommendedName>
</protein>
<proteinExistence type="predicted"/>
<dbReference type="EMBL" id="QKRW01000013">
    <property type="protein sequence ID" value="RAL64733.1"/>
    <property type="molecule type" value="Genomic_DNA"/>
</dbReference>
<dbReference type="Proteomes" id="UP000249056">
    <property type="component" value="Unassembled WGS sequence"/>
</dbReference>
<dbReference type="InterPro" id="IPR052185">
    <property type="entry name" value="IPC_Synthase-Related"/>
</dbReference>
<evidence type="ECO:0000313" key="8">
    <source>
        <dbReference type="Proteomes" id="UP000249056"/>
    </source>
</evidence>
<feature type="transmembrane region" description="Helical" evidence="5">
    <location>
        <begin position="69"/>
        <end position="91"/>
    </location>
</feature>
<dbReference type="GO" id="GO:0070916">
    <property type="term" value="C:inositol phosphoceramide synthase complex"/>
    <property type="evidence" value="ECO:0007669"/>
    <property type="project" value="TreeGrafter"/>
</dbReference>
<comment type="caution">
    <text evidence="7">The sequence shown here is derived from an EMBL/GenBank/DDBJ whole genome shotgun (WGS) entry which is preliminary data.</text>
</comment>
<gene>
    <name evidence="7" type="ORF">DID88_001764</name>
</gene>
<evidence type="ECO:0000256" key="1">
    <source>
        <dbReference type="ARBA" id="ARBA00004141"/>
    </source>
</evidence>
<keyword evidence="3 5" id="KW-1133">Transmembrane helix</keyword>
<feature type="domain" description="Inositolphosphotransferase Aur1/Ipt1" evidence="6">
    <location>
        <begin position="44"/>
        <end position="130"/>
    </location>
</feature>
<keyword evidence="2 5" id="KW-0812">Transmembrane</keyword>
<evidence type="ECO:0000256" key="5">
    <source>
        <dbReference type="SAM" id="Phobius"/>
    </source>
</evidence>
<dbReference type="GO" id="GO:0030148">
    <property type="term" value="P:sphingolipid biosynthetic process"/>
    <property type="evidence" value="ECO:0007669"/>
    <property type="project" value="TreeGrafter"/>
</dbReference>
<dbReference type="GO" id="GO:0006676">
    <property type="term" value="P:mannosyl diphosphorylinositol ceramide metabolic process"/>
    <property type="evidence" value="ECO:0007669"/>
    <property type="project" value="TreeGrafter"/>
</dbReference>
<comment type="subcellular location">
    <subcellularLocation>
        <location evidence="1">Membrane</location>
        <topology evidence="1">Multi-pass membrane protein</topology>
    </subcellularLocation>
</comment>